<keyword evidence="3 6" id="KW-0812">Transmembrane</keyword>
<evidence type="ECO:0000313" key="9">
    <source>
        <dbReference type="Proteomes" id="UP000282971"/>
    </source>
</evidence>
<dbReference type="Proteomes" id="UP000282971">
    <property type="component" value="Unassembled WGS sequence"/>
</dbReference>
<feature type="transmembrane region" description="Helical" evidence="6">
    <location>
        <begin position="95"/>
        <end position="115"/>
    </location>
</feature>
<feature type="transmembrane region" description="Helical" evidence="6">
    <location>
        <begin position="312"/>
        <end position="334"/>
    </location>
</feature>
<proteinExistence type="predicted"/>
<feature type="transmembrane region" description="Helical" evidence="6">
    <location>
        <begin position="192"/>
        <end position="213"/>
    </location>
</feature>
<reference evidence="8 9" key="1">
    <citation type="submission" date="2019-01" db="EMBL/GenBank/DDBJ databases">
        <authorList>
            <person name="Chen W.-M."/>
        </authorList>
    </citation>
    <scope>NUCLEOTIDE SEQUENCE [LARGE SCALE GENOMIC DNA]</scope>
    <source>
        <strain evidence="8 9">CCP-7</strain>
    </source>
</reference>
<dbReference type="PANTHER" id="PTHR23505:SF79">
    <property type="entry name" value="PROTEIN SPINSTER"/>
    <property type="match status" value="1"/>
</dbReference>
<dbReference type="RefSeq" id="WP_127744854.1">
    <property type="nucleotide sequence ID" value="NZ_SACN01000002.1"/>
</dbReference>
<dbReference type="Gene3D" id="1.20.1250.20">
    <property type="entry name" value="MFS general substrate transporter like domains"/>
    <property type="match status" value="2"/>
</dbReference>
<dbReference type="GO" id="GO:0022857">
    <property type="term" value="F:transmembrane transporter activity"/>
    <property type="evidence" value="ECO:0007669"/>
    <property type="project" value="InterPro"/>
</dbReference>
<keyword evidence="4 6" id="KW-1133">Transmembrane helix</keyword>
<keyword evidence="9" id="KW-1185">Reference proteome</keyword>
<evidence type="ECO:0000256" key="5">
    <source>
        <dbReference type="ARBA" id="ARBA00023136"/>
    </source>
</evidence>
<dbReference type="AlphaFoldDB" id="A0A437LZH8"/>
<dbReference type="GO" id="GO:0016020">
    <property type="term" value="C:membrane"/>
    <property type="evidence" value="ECO:0007669"/>
    <property type="project" value="UniProtKB-SubCell"/>
</dbReference>
<feature type="domain" description="Major facilitator superfamily (MFS) profile" evidence="7">
    <location>
        <begin position="29"/>
        <end position="434"/>
    </location>
</feature>
<evidence type="ECO:0000256" key="2">
    <source>
        <dbReference type="ARBA" id="ARBA00022448"/>
    </source>
</evidence>
<evidence type="ECO:0000256" key="3">
    <source>
        <dbReference type="ARBA" id="ARBA00022692"/>
    </source>
</evidence>
<organism evidence="8 9">
    <name type="scientific">Sphingomonas crocodyli</name>
    <dbReference type="NCBI Taxonomy" id="1979270"/>
    <lineage>
        <taxon>Bacteria</taxon>
        <taxon>Pseudomonadati</taxon>
        <taxon>Pseudomonadota</taxon>
        <taxon>Alphaproteobacteria</taxon>
        <taxon>Sphingomonadales</taxon>
        <taxon>Sphingomonadaceae</taxon>
        <taxon>Sphingomonas</taxon>
    </lineage>
</organism>
<dbReference type="SUPFAM" id="SSF103473">
    <property type="entry name" value="MFS general substrate transporter"/>
    <property type="match status" value="1"/>
</dbReference>
<accession>A0A437LZH8</accession>
<keyword evidence="5 6" id="KW-0472">Membrane</keyword>
<dbReference type="InterPro" id="IPR011701">
    <property type="entry name" value="MFS"/>
</dbReference>
<evidence type="ECO:0000256" key="6">
    <source>
        <dbReference type="SAM" id="Phobius"/>
    </source>
</evidence>
<evidence type="ECO:0000256" key="4">
    <source>
        <dbReference type="ARBA" id="ARBA00022989"/>
    </source>
</evidence>
<evidence type="ECO:0000256" key="1">
    <source>
        <dbReference type="ARBA" id="ARBA00004141"/>
    </source>
</evidence>
<sequence length="445" mass="47296">MLDGAATSVNEDGKSGRPEPVVTTISWIAIAILLLMTILSYIDRNIMSLMVDPIKADLGLDDIQMSLLLGFAFALFYAMFSVPMGWAADRFPRRWVIFLGVGGWSLATAACGFAGSFGQLAVARFAVGIGEAALTPAAYAIVGELFPRRRLGLALGILAMGTAAGSAIAFLIGGPIIAWVDHVGGISGFATWQVVFMLVGLPGLLIAPLIFIVPEKRRAHVTTHAQADQGFFPWIGQNWAFIVPFFTAISFAGIISYALGAWLPAYLTRTMGVDVSKVGLTIGSIQLLGIIGFVAGGWFVDWMVSRGVRDAHLRYLIGALALAGISGLGAFLFADSLNALLIWLALFYLTIPFTGPAIALVQIVAPRRFHSRTIAIYTLAINMVGMMAGPTSVAWFTEEVFGGPQHVGSGITAVFAISVPLALICFILSIPAARRMAERQALAGD</sequence>
<feature type="transmembrane region" description="Helical" evidence="6">
    <location>
        <begin position="340"/>
        <end position="364"/>
    </location>
</feature>
<evidence type="ECO:0000259" key="7">
    <source>
        <dbReference type="PROSITE" id="PS50850"/>
    </source>
</evidence>
<feature type="transmembrane region" description="Helical" evidence="6">
    <location>
        <begin position="67"/>
        <end position="88"/>
    </location>
</feature>
<comment type="caution">
    <text evidence="8">The sequence shown here is derived from an EMBL/GenBank/DDBJ whole genome shotgun (WGS) entry which is preliminary data.</text>
</comment>
<dbReference type="Pfam" id="PF07690">
    <property type="entry name" value="MFS_1"/>
    <property type="match status" value="1"/>
</dbReference>
<feature type="transmembrane region" description="Helical" evidence="6">
    <location>
        <begin position="121"/>
        <end position="142"/>
    </location>
</feature>
<feature type="transmembrane region" description="Helical" evidence="6">
    <location>
        <begin position="279"/>
        <end position="300"/>
    </location>
</feature>
<dbReference type="PROSITE" id="PS50850">
    <property type="entry name" value="MFS"/>
    <property type="match status" value="1"/>
</dbReference>
<evidence type="ECO:0000313" key="8">
    <source>
        <dbReference type="EMBL" id="RVT90838.1"/>
    </source>
</evidence>
<feature type="transmembrane region" description="Helical" evidence="6">
    <location>
        <begin position="154"/>
        <end position="180"/>
    </location>
</feature>
<keyword evidence="2" id="KW-0813">Transport</keyword>
<comment type="subcellular location">
    <subcellularLocation>
        <location evidence="1">Membrane</location>
        <topology evidence="1">Multi-pass membrane protein</topology>
    </subcellularLocation>
</comment>
<feature type="transmembrane region" description="Helical" evidence="6">
    <location>
        <begin position="239"/>
        <end position="259"/>
    </location>
</feature>
<dbReference type="PANTHER" id="PTHR23505">
    <property type="entry name" value="SPINSTER"/>
    <property type="match status" value="1"/>
</dbReference>
<dbReference type="InterPro" id="IPR044770">
    <property type="entry name" value="MFS_spinster-like"/>
</dbReference>
<dbReference type="OrthoDB" id="7400989at2"/>
<dbReference type="InterPro" id="IPR036259">
    <property type="entry name" value="MFS_trans_sf"/>
</dbReference>
<feature type="transmembrane region" description="Helical" evidence="6">
    <location>
        <begin position="376"/>
        <end position="397"/>
    </location>
</feature>
<name>A0A437LZH8_9SPHN</name>
<feature type="transmembrane region" description="Helical" evidence="6">
    <location>
        <begin position="21"/>
        <end position="42"/>
    </location>
</feature>
<protein>
    <submittedName>
        <fullName evidence="8">MFS transporter</fullName>
    </submittedName>
</protein>
<gene>
    <name evidence="8" type="ORF">EOD43_14920</name>
</gene>
<feature type="transmembrane region" description="Helical" evidence="6">
    <location>
        <begin position="409"/>
        <end position="430"/>
    </location>
</feature>
<dbReference type="EMBL" id="SACN01000002">
    <property type="protein sequence ID" value="RVT90838.1"/>
    <property type="molecule type" value="Genomic_DNA"/>
</dbReference>
<dbReference type="InterPro" id="IPR020846">
    <property type="entry name" value="MFS_dom"/>
</dbReference>